<gene>
    <name evidence="2" type="ORF">GCM10009545_01520</name>
    <name evidence="3" type="ORF">GCM10011581_26310</name>
</gene>
<feature type="signal peptide" evidence="1">
    <location>
        <begin position="1"/>
        <end position="22"/>
    </location>
</feature>
<dbReference type="EMBL" id="BAAAHC010000001">
    <property type="protein sequence ID" value="GAA0503542.1"/>
    <property type="molecule type" value="Genomic_DNA"/>
</dbReference>
<dbReference type="RefSeq" id="WP_188987633.1">
    <property type="nucleotide sequence ID" value="NZ_BAAAHC010000001.1"/>
</dbReference>
<accession>A0A917JUN0</accession>
<evidence type="ECO:0000313" key="3">
    <source>
        <dbReference type="EMBL" id="GGI87937.1"/>
    </source>
</evidence>
<dbReference type="Proteomes" id="UP001500220">
    <property type="component" value="Unassembled WGS sequence"/>
</dbReference>
<evidence type="ECO:0000256" key="1">
    <source>
        <dbReference type="SAM" id="SignalP"/>
    </source>
</evidence>
<evidence type="ECO:0000313" key="2">
    <source>
        <dbReference type="EMBL" id="GAA0503542.1"/>
    </source>
</evidence>
<dbReference type="InterPro" id="IPR011042">
    <property type="entry name" value="6-blade_b-propeller_TolB-like"/>
</dbReference>
<dbReference type="InterPro" id="IPR011041">
    <property type="entry name" value="Quinoprot_gluc/sorb_DH_b-prop"/>
</dbReference>
<dbReference type="Proteomes" id="UP000597989">
    <property type="component" value="Unassembled WGS sequence"/>
</dbReference>
<feature type="chain" id="PRO_5037962323" description="PQQ-dependent sugar dehydrogenase" evidence="1">
    <location>
        <begin position="23"/>
        <end position="70"/>
    </location>
</feature>
<protein>
    <recommendedName>
        <fullName evidence="6">PQQ-dependent sugar dehydrogenase</fullName>
    </recommendedName>
</protein>
<reference evidence="3" key="3">
    <citation type="submission" date="2020-09" db="EMBL/GenBank/DDBJ databases">
        <authorList>
            <person name="Sun Q."/>
            <person name="Zhou Y."/>
        </authorList>
    </citation>
    <scope>NUCLEOTIDE SEQUENCE</scope>
    <source>
        <strain evidence="3">CGMCC 4.7206</strain>
    </source>
</reference>
<reference evidence="3 4" key="1">
    <citation type="journal article" date="2014" name="Int. J. Syst. Evol. Microbiol.">
        <title>Complete genome sequence of Corynebacterium casei LMG S-19264T (=DSM 44701T), isolated from a smear-ripened cheese.</title>
        <authorList>
            <consortium name="US DOE Joint Genome Institute (JGI-PGF)"/>
            <person name="Walter F."/>
            <person name="Albersmeier A."/>
            <person name="Kalinowski J."/>
            <person name="Ruckert C."/>
        </authorList>
    </citation>
    <scope>NUCLEOTIDE SEQUENCE [LARGE SCALE GENOMIC DNA]</scope>
    <source>
        <strain evidence="3 4">CGMCC 4.7206</strain>
    </source>
</reference>
<evidence type="ECO:0008006" key="6">
    <source>
        <dbReference type="Google" id="ProtNLM"/>
    </source>
</evidence>
<name>A0A917JUN0_9PSEU</name>
<keyword evidence="5" id="KW-1185">Reference proteome</keyword>
<sequence length="70" mass="7378">MIRQIVACAATLALTCTPAAQAAEATPVATGLEIPWAVTFLPDGSALFTQRDTGQIMSLKDGQVTEVQRM</sequence>
<dbReference type="AlphaFoldDB" id="A0A917JUN0"/>
<dbReference type="SUPFAM" id="SSF50952">
    <property type="entry name" value="Soluble quinoprotein glucose dehydrogenase"/>
    <property type="match status" value="1"/>
</dbReference>
<dbReference type="EMBL" id="BMMT01000008">
    <property type="protein sequence ID" value="GGI87937.1"/>
    <property type="molecule type" value="Genomic_DNA"/>
</dbReference>
<organism evidence="3 4">
    <name type="scientific">Saccharopolyspora thermophila</name>
    <dbReference type="NCBI Taxonomy" id="89367"/>
    <lineage>
        <taxon>Bacteria</taxon>
        <taxon>Bacillati</taxon>
        <taxon>Actinomycetota</taxon>
        <taxon>Actinomycetes</taxon>
        <taxon>Pseudonocardiales</taxon>
        <taxon>Pseudonocardiaceae</taxon>
        <taxon>Saccharopolyspora</taxon>
    </lineage>
</organism>
<comment type="caution">
    <text evidence="3">The sequence shown here is derived from an EMBL/GenBank/DDBJ whole genome shotgun (WGS) entry which is preliminary data.</text>
</comment>
<proteinExistence type="predicted"/>
<reference evidence="2" key="4">
    <citation type="submission" date="2023-12" db="EMBL/GenBank/DDBJ databases">
        <authorList>
            <person name="Sun Q."/>
            <person name="Inoue M."/>
        </authorList>
    </citation>
    <scope>NUCLEOTIDE SEQUENCE</scope>
    <source>
        <strain evidence="2">JCM 10664</strain>
    </source>
</reference>
<reference evidence="2 5" key="2">
    <citation type="journal article" date="2019" name="Int. J. Syst. Evol. Microbiol.">
        <title>The Global Catalogue of Microorganisms (GCM) 10K type strain sequencing project: providing services to taxonomists for standard genome sequencing and annotation.</title>
        <authorList>
            <consortium name="The Broad Institute Genomics Platform"/>
            <consortium name="The Broad Institute Genome Sequencing Center for Infectious Disease"/>
            <person name="Wu L."/>
            <person name="Ma J."/>
        </authorList>
    </citation>
    <scope>NUCLEOTIDE SEQUENCE [LARGE SCALE GENOMIC DNA]</scope>
    <source>
        <strain evidence="2 5">JCM 10664</strain>
    </source>
</reference>
<keyword evidence="1" id="KW-0732">Signal</keyword>
<evidence type="ECO:0000313" key="4">
    <source>
        <dbReference type="Proteomes" id="UP000597989"/>
    </source>
</evidence>
<dbReference type="Gene3D" id="2.120.10.30">
    <property type="entry name" value="TolB, C-terminal domain"/>
    <property type="match status" value="1"/>
</dbReference>
<evidence type="ECO:0000313" key="5">
    <source>
        <dbReference type="Proteomes" id="UP001500220"/>
    </source>
</evidence>